<evidence type="ECO:0000259" key="2">
    <source>
        <dbReference type="PROSITE" id="PS50943"/>
    </source>
</evidence>
<dbReference type="Proteomes" id="UP000633136">
    <property type="component" value="Unassembled WGS sequence"/>
</dbReference>
<dbReference type="CDD" id="cd02209">
    <property type="entry name" value="cupin_XRE_C"/>
    <property type="match status" value="1"/>
</dbReference>
<accession>A0A917AXD5</accession>
<dbReference type="Pfam" id="PF01381">
    <property type="entry name" value="HTH_3"/>
    <property type="match status" value="1"/>
</dbReference>
<dbReference type="GO" id="GO:0003700">
    <property type="term" value="F:DNA-binding transcription factor activity"/>
    <property type="evidence" value="ECO:0007669"/>
    <property type="project" value="TreeGrafter"/>
</dbReference>
<dbReference type="Gene3D" id="1.10.260.40">
    <property type="entry name" value="lambda repressor-like DNA-binding domains"/>
    <property type="match status" value="1"/>
</dbReference>
<dbReference type="Gene3D" id="2.60.120.10">
    <property type="entry name" value="Jelly Rolls"/>
    <property type="match status" value="1"/>
</dbReference>
<reference evidence="3" key="1">
    <citation type="journal article" date="2014" name="Int. J. Syst. Evol. Microbiol.">
        <title>Complete genome sequence of Corynebacterium casei LMG S-19264T (=DSM 44701T), isolated from a smear-ripened cheese.</title>
        <authorList>
            <consortium name="US DOE Joint Genome Institute (JGI-PGF)"/>
            <person name="Walter F."/>
            <person name="Albersmeier A."/>
            <person name="Kalinowski J."/>
            <person name="Ruckert C."/>
        </authorList>
    </citation>
    <scope>NUCLEOTIDE SEQUENCE</scope>
    <source>
        <strain evidence="3">CGMCC 1.15388</strain>
    </source>
</reference>
<dbReference type="GO" id="GO:0003677">
    <property type="term" value="F:DNA binding"/>
    <property type="evidence" value="ECO:0007669"/>
    <property type="project" value="UniProtKB-KW"/>
</dbReference>
<dbReference type="SMART" id="SM00530">
    <property type="entry name" value="HTH_XRE"/>
    <property type="match status" value="1"/>
</dbReference>
<dbReference type="InterPro" id="IPR011051">
    <property type="entry name" value="RmlC_Cupin_sf"/>
</dbReference>
<dbReference type="PANTHER" id="PTHR46797:SF1">
    <property type="entry name" value="METHYLPHOSPHONATE SYNTHASE"/>
    <property type="match status" value="1"/>
</dbReference>
<evidence type="ECO:0000313" key="3">
    <source>
        <dbReference type="EMBL" id="GGE77769.1"/>
    </source>
</evidence>
<dbReference type="PROSITE" id="PS50943">
    <property type="entry name" value="HTH_CROC1"/>
    <property type="match status" value="1"/>
</dbReference>
<dbReference type="PANTHER" id="PTHR46797">
    <property type="entry name" value="HTH-TYPE TRANSCRIPTIONAL REGULATOR"/>
    <property type="match status" value="1"/>
</dbReference>
<sequence length="186" mass="20793">MEELEQVGIRLKAARTSKGWTLDRLAKAANISASTLSRLESGKRQASLELLLPLTRQLGISIDDLLVPVPEDPRVRRDGWEADGIRVHPLSPESSPVHTYKLQYSPRPPCDELKTHNGYEWFYVLSGRMRLQLGNREIILHKGEAAEFDTLTPHALSAVGPEDGEIISIFNEAGARFHTEMGVESR</sequence>
<gene>
    <name evidence="3" type="ORF">GCM10011401_26310</name>
</gene>
<dbReference type="Pfam" id="PF07883">
    <property type="entry name" value="Cupin_2"/>
    <property type="match status" value="1"/>
</dbReference>
<keyword evidence="1" id="KW-0238">DNA-binding</keyword>
<dbReference type="InterPro" id="IPR050807">
    <property type="entry name" value="TransReg_Diox_bact_type"/>
</dbReference>
<dbReference type="InterPro" id="IPR013096">
    <property type="entry name" value="Cupin_2"/>
</dbReference>
<name>A0A917AXD5_9MICC</name>
<protein>
    <submittedName>
        <fullName evidence="3">XRE family transcriptional regulator</fullName>
    </submittedName>
</protein>
<feature type="domain" description="HTH cro/C1-type" evidence="2">
    <location>
        <begin position="11"/>
        <end position="65"/>
    </location>
</feature>
<proteinExistence type="predicted"/>
<dbReference type="CDD" id="cd00093">
    <property type="entry name" value="HTH_XRE"/>
    <property type="match status" value="1"/>
</dbReference>
<dbReference type="RefSeq" id="WP_188686636.1">
    <property type="nucleotide sequence ID" value="NZ_BMIS01000016.1"/>
</dbReference>
<dbReference type="InterPro" id="IPR001387">
    <property type="entry name" value="Cro/C1-type_HTH"/>
</dbReference>
<dbReference type="SUPFAM" id="SSF47413">
    <property type="entry name" value="lambda repressor-like DNA-binding domains"/>
    <property type="match status" value="1"/>
</dbReference>
<evidence type="ECO:0000256" key="1">
    <source>
        <dbReference type="ARBA" id="ARBA00023125"/>
    </source>
</evidence>
<organism evidence="3 4">
    <name type="scientific">Nesterenkonia cremea</name>
    <dbReference type="NCBI Taxonomy" id="1882340"/>
    <lineage>
        <taxon>Bacteria</taxon>
        <taxon>Bacillati</taxon>
        <taxon>Actinomycetota</taxon>
        <taxon>Actinomycetes</taxon>
        <taxon>Micrococcales</taxon>
        <taxon>Micrococcaceae</taxon>
        <taxon>Nesterenkonia</taxon>
    </lineage>
</organism>
<comment type="caution">
    <text evidence="3">The sequence shown here is derived from an EMBL/GenBank/DDBJ whole genome shotgun (WGS) entry which is preliminary data.</text>
</comment>
<dbReference type="GO" id="GO:0005829">
    <property type="term" value="C:cytosol"/>
    <property type="evidence" value="ECO:0007669"/>
    <property type="project" value="TreeGrafter"/>
</dbReference>
<dbReference type="EMBL" id="BMIS01000016">
    <property type="protein sequence ID" value="GGE77769.1"/>
    <property type="molecule type" value="Genomic_DNA"/>
</dbReference>
<reference evidence="3" key="2">
    <citation type="submission" date="2020-09" db="EMBL/GenBank/DDBJ databases">
        <authorList>
            <person name="Sun Q."/>
            <person name="Zhou Y."/>
        </authorList>
    </citation>
    <scope>NUCLEOTIDE SEQUENCE</scope>
    <source>
        <strain evidence="3">CGMCC 1.15388</strain>
    </source>
</reference>
<dbReference type="InterPro" id="IPR010982">
    <property type="entry name" value="Lambda_DNA-bd_dom_sf"/>
</dbReference>
<dbReference type="InterPro" id="IPR014710">
    <property type="entry name" value="RmlC-like_jellyroll"/>
</dbReference>
<evidence type="ECO:0000313" key="4">
    <source>
        <dbReference type="Proteomes" id="UP000633136"/>
    </source>
</evidence>
<keyword evidence="4" id="KW-1185">Reference proteome</keyword>
<dbReference type="AlphaFoldDB" id="A0A917AXD5"/>
<dbReference type="SUPFAM" id="SSF51182">
    <property type="entry name" value="RmlC-like cupins"/>
    <property type="match status" value="1"/>
</dbReference>